<comment type="caution">
    <text evidence="2">The sequence shown here is derived from an EMBL/GenBank/DDBJ whole genome shotgun (WGS) entry which is preliminary data.</text>
</comment>
<accession>A0A9Q1J6Y4</accession>
<gene>
    <name evidence="2" type="ORF">SKAU_G00095560</name>
</gene>
<feature type="region of interest" description="Disordered" evidence="1">
    <location>
        <begin position="50"/>
        <end position="86"/>
    </location>
</feature>
<reference evidence="2" key="1">
    <citation type="journal article" date="2023" name="Science">
        <title>Genome structures resolve the early diversification of teleost fishes.</title>
        <authorList>
            <person name="Parey E."/>
            <person name="Louis A."/>
            <person name="Montfort J."/>
            <person name="Bouchez O."/>
            <person name="Roques C."/>
            <person name="Iampietro C."/>
            <person name="Lluch J."/>
            <person name="Castinel A."/>
            <person name="Donnadieu C."/>
            <person name="Desvignes T."/>
            <person name="Floi Bucao C."/>
            <person name="Jouanno E."/>
            <person name="Wen M."/>
            <person name="Mejri S."/>
            <person name="Dirks R."/>
            <person name="Jansen H."/>
            <person name="Henkel C."/>
            <person name="Chen W.J."/>
            <person name="Zahm M."/>
            <person name="Cabau C."/>
            <person name="Klopp C."/>
            <person name="Thompson A.W."/>
            <person name="Robinson-Rechavi M."/>
            <person name="Braasch I."/>
            <person name="Lecointre G."/>
            <person name="Bobe J."/>
            <person name="Postlethwait J.H."/>
            <person name="Berthelot C."/>
            <person name="Roest Crollius H."/>
            <person name="Guiguen Y."/>
        </authorList>
    </citation>
    <scope>NUCLEOTIDE SEQUENCE</scope>
    <source>
        <strain evidence="2">WJC10195</strain>
    </source>
</reference>
<name>A0A9Q1J6Y4_SYNKA</name>
<dbReference type="Proteomes" id="UP001152622">
    <property type="component" value="Chromosome 3"/>
</dbReference>
<evidence type="ECO:0000256" key="1">
    <source>
        <dbReference type="SAM" id="MobiDB-lite"/>
    </source>
</evidence>
<evidence type="ECO:0000313" key="2">
    <source>
        <dbReference type="EMBL" id="KAJ8369528.1"/>
    </source>
</evidence>
<evidence type="ECO:0000313" key="3">
    <source>
        <dbReference type="Proteomes" id="UP001152622"/>
    </source>
</evidence>
<keyword evidence="3" id="KW-1185">Reference proteome</keyword>
<sequence>MCASCNTFSCTSFGHFHSSVRRPVYTAFSHSGPTETAWFSPAEWLTAPCAGDPAAGGAHKGEGESSRLWRAGGGGPDQRENPGARRERCRLEIYPANTSQAHKPSNTSAGEGPWCQGKGVLQLPNQESEEIRTSGDDQLCDEINVKPEQSSHCCSGTTVWDRVHPYLIDQVKFG</sequence>
<feature type="compositionally biased region" description="Basic and acidic residues" evidence="1">
    <location>
        <begin position="77"/>
        <end position="86"/>
    </location>
</feature>
<organism evidence="2 3">
    <name type="scientific">Synaphobranchus kaupii</name>
    <name type="common">Kaup's arrowtooth eel</name>
    <dbReference type="NCBI Taxonomy" id="118154"/>
    <lineage>
        <taxon>Eukaryota</taxon>
        <taxon>Metazoa</taxon>
        <taxon>Chordata</taxon>
        <taxon>Craniata</taxon>
        <taxon>Vertebrata</taxon>
        <taxon>Euteleostomi</taxon>
        <taxon>Actinopterygii</taxon>
        <taxon>Neopterygii</taxon>
        <taxon>Teleostei</taxon>
        <taxon>Anguilliformes</taxon>
        <taxon>Synaphobranchidae</taxon>
        <taxon>Synaphobranchus</taxon>
    </lineage>
</organism>
<dbReference type="EMBL" id="JAINUF010000003">
    <property type="protein sequence ID" value="KAJ8369528.1"/>
    <property type="molecule type" value="Genomic_DNA"/>
</dbReference>
<dbReference type="AlphaFoldDB" id="A0A9Q1J6Y4"/>
<feature type="compositionally biased region" description="Polar residues" evidence="1">
    <location>
        <begin position="96"/>
        <end position="109"/>
    </location>
</feature>
<feature type="region of interest" description="Disordered" evidence="1">
    <location>
        <begin position="95"/>
        <end position="114"/>
    </location>
</feature>
<proteinExistence type="predicted"/>
<protein>
    <submittedName>
        <fullName evidence="2">Uncharacterized protein</fullName>
    </submittedName>
</protein>